<dbReference type="EMBL" id="LXPS01000006">
    <property type="protein sequence ID" value="OAE48451.1"/>
    <property type="molecule type" value="Genomic_DNA"/>
</dbReference>
<reference evidence="1 2" key="1">
    <citation type="submission" date="2016-05" db="EMBL/GenBank/DDBJ databases">
        <authorList>
            <person name="Lavstsen T."/>
            <person name="Jespersen J.S."/>
        </authorList>
    </citation>
    <scope>NUCLEOTIDE SEQUENCE [LARGE SCALE GENOMIC DNA]</scope>
    <source>
        <strain evidence="1 2">KCJ1736</strain>
    </source>
</reference>
<dbReference type="Proteomes" id="UP000077098">
    <property type="component" value="Unassembled WGS sequence"/>
</dbReference>
<dbReference type="RefSeq" id="WP_063947948.1">
    <property type="nucleotide sequence ID" value="NZ_JBJDNA010000003.1"/>
</dbReference>
<proteinExistence type="predicted"/>
<comment type="caution">
    <text evidence="1">The sequence shown here is derived from an EMBL/GenBank/DDBJ whole genome shotgun (WGS) entry which is preliminary data.</text>
</comment>
<evidence type="ECO:0000313" key="2">
    <source>
        <dbReference type="Proteomes" id="UP000077098"/>
    </source>
</evidence>
<accession>A0A176XFP9</accession>
<organism evidence="1 2">
    <name type="scientific">Agrobacterium tumefaciens</name>
    <dbReference type="NCBI Taxonomy" id="358"/>
    <lineage>
        <taxon>Bacteria</taxon>
        <taxon>Pseudomonadati</taxon>
        <taxon>Pseudomonadota</taxon>
        <taxon>Alphaproteobacteria</taxon>
        <taxon>Hyphomicrobiales</taxon>
        <taxon>Rhizobiaceae</taxon>
        <taxon>Rhizobium/Agrobacterium group</taxon>
        <taxon>Agrobacterium</taxon>
        <taxon>Agrobacterium tumefaciens complex</taxon>
    </lineage>
</organism>
<protein>
    <recommendedName>
        <fullName evidence="3">DUF982 domain-containing protein</fullName>
    </recommendedName>
</protein>
<sequence>MKRFNIKPVTIKNGDFIKLETVKDLASYLFEKWPGPENNRAYLTAVMVCSAVLENGLSERRDDARAAFVAAAHEARLVVLPDDGDPQL</sequence>
<name>A0A176XFP9_AGRTU</name>
<dbReference type="Gene3D" id="6.10.250.730">
    <property type="match status" value="1"/>
</dbReference>
<dbReference type="AlphaFoldDB" id="A0A176XFP9"/>
<gene>
    <name evidence="1" type="ORF">A7J57_22515</name>
</gene>
<dbReference type="Pfam" id="PF06169">
    <property type="entry name" value="DUF982"/>
    <property type="match status" value="1"/>
</dbReference>
<evidence type="ECO:0008006" key="3">
    <source>
        <dbReference type="Google" id="ProtNLM"/>
    </source>
</evidence>
<evidence type="ECO:0000313" key="1">
    <source>
        <dbReference type="EMBL" id="OAE48451.1"/>
    </source>
</evidence>
<dbReference type="InterPro" id="IPR010385">
    <property type="entry name" value="DUF982"/>
</dbReference>